<dbReference type="STRING" id="3983.A0A2C9VG35"/>
<reference evidence="3" key="1">
    <citation type="journal article" date="2016" name="Nat. Biotechnol.">
        <title>Sequencing wild and cultivated cassava and related species reveals extensive interspecific hybridization and genetic diversity.</title>
        <authorList>
            <person name="Bredeson J.V."/>
            <person name="Lyons J.B."/>
            <person name="Prochnik S.E."/>
            <person name="Wu G.A."/>
            <person name="Ha C.M."/>
            <person name="Edsinger-Gonzales E."/>
            <person name="Grimwood J."/>
            <person name="Schmutz J."/>
            <person name="Rabbi I.Y."/>
            <person name="Egesi C."/>
            <person name="Nauluvula P."/>
            <person name="Lebot V."/>
            <person name="Ndunguru J."/>
            <person name="Mkamilo G."/>
            <person name="Bart R.S."/>
            <person name="Setter T.L."/>
            <person name="Gleadow R.M."/>
            <person name="Kulakow P."/>
            <person name="Ferguson M.E."/>
            <person name="Rounsley S."/>
            <person name="Rokhsar D.S."/>
        </authorList>
    </citation>
    <scope>NUCLEOTIDE SEQUENCE [LARGE SCALE GENOMIC DNA]</scope>
    <source>
        <strain evidence="3">cv. AM560-2</strain>
    </source>
</reference>
<accession>A0A2C9VG35</accession>
<feature type="domain" description="N-acetyltransferase" evidence="1">
    <location>
        <begin position="101"/>
        <end position="275"/>
    </location>
</feature>
<name>A0A2C9VG35_MANES</name>
<keyword evidence="3" id="KW-1185">Reference proteome</keyword>
<dbReference type="Gramene" id="Manes.08G135800.1.v8.1">
    <property type="protein sequence ID" value="Manes.08G135800.1.v8.1.CDS"/>
    <property type="gene ID" value="Manes.08G135800.v8.1"/>
</dbReference>
<dbReference type="InterPro" id="IPR051556">
    <property type="entry name" value="N-term/lysine_N-AcTrnsfr"/>
</dbReference>
<dbReference type="PROSITE" id="PS51186">
    <property type="entry name" value="GNAT"/>
    <property type="match status" value="1"/>
</dbReference>
<dbReference type="GO" id="GO:0008080">
    <property type="term" value="F:N-acetyltransferase activity"/>
    <property type="evidence" value="ECO:0000318"/>
    <property type="project" value="GO_Central"/>
</dbReference>
<evidence type="ECO:0000313" key="2">
    <source>
        <dbReference type="EMBL" id="OAY44252.1"/>
    </source>
</evidence>
<dbReference type="InterPro" id="IPR016181">
    <property type="entry name" value="Acyl_CoA_acyltransferase"/>
</dbReference>
<dbReference type="GO" id="GO:0007064">
    <property type="term" value="P:mitotic sister chromatid cohesion"/>
    <property type="evidence" value="ECO:0000318"/>
    <property type="project" value="GO_Central"/>
</dbReference>
<organism evidence="2 3">
    <name type="scientific">Manihot esculenta</name>
    <name type="common">Cassava</name>
    <name type="synonym">Jatropha manihot</name>
    <dbReference type="NCBI Taxonomy" id="3983"/>
    <lineage>
        <taxon>Eukaryota</taxon>
        <taxon>Viridiplantae</taxon>
        <taxon>Streptophyta</taxon>
        <taxon>Embryophyta</taxon>
        <taxon>Tracheophyta</taxon>
        <taxon>Spermatophyta</taxon>
        <taxon>Magnoliopsida</taxon>
        <taxon>eudicotyledons</taxon>
        <taxon>Gunneridae</taxon>
        <taxon>Pentapetalae</taxon>
        <taxon>rosids</taxon>
        <taxon>fabids</taxon>
        <taxon>Malpighiales</taxon>
        <taxon>Euphorbiaceae</taxon>
        <taxon>Crotonoideae</taxon>
        <taxon>Manihoteae</taxon>
        <taxon>Manihot</taxon>
    </lineage>
</organism>
<dbReference type="FunFam" id="3.40.630.30:FF:000097">
    <property type="entry name" value="Histone acetyltransferase HPA2 and related acetyltransferases"/>
    <property type="match status" value="1"/>
</dbReference>
<dbReference type="InterPro" id="IPR000182">
    <property type="entry name" value="GNAT_dom"/>
</dbReference>
<evidence type="ECO:0000259" key="1">
    <source>
        <dbReference type="PROSITE" id="PS51186"/>
    </source>
</evidence>
<dbReference type="SUPFAM" id="SSF55729">
    <property type="entry name" value="Acyl-CoA N-acyltransferases (Nat)"/>
    <property type="match status" value="1"/>
</dbReference>
<dbReference type="OrthoDB" id="1912023at2759"/>
<dbReference type="PANTHER" id="PTHR42919:SF20">
    <property type="entry name" value="GCN5-RELATED N-ACETYLTRANSFERASE 10, CHLOROPLASTIC"/>
    <property type="match status" value="1"/>
</dbReference>
<gene>
    <name evidence="2" type="ORF">MANES_08G135800v8</name>
</gene>
<dbReference type="OMA" id="LPIHEHH"/>
<protein>
    <recommendedName>
        <fullName evidence="1">N-acetyltransferase domain-containing protein</fullName>
    </recommendedName>
</protein>
<comment type="caution">
    <text evidence="2">The sequence shown here is derived from an EMBL/GenBank/DDBJ whole genome shotgun (WGS) entry which is preliminary data.</text>
</comment>
<evidence type="ECO:0000313" key="3">
    <source>
        <dbReference type="Proteomes" id="UP000091857"/>
    </source>
</evidence>
<dbReference type="CDD" id="cd04301">
    <property type="entry name" value="NAT_SF"/>
    <property type="match status" value="1"/>
</dbReference>
<dbReference type="Gene3D" id="3.40.630.30">
    <property type="match status" value="1"/>
</dbReference>
<proteinExistence type="predicted"/>
<dbReference type="Proteomes" id="UP000091857">
    <property type="component" value="Chromosome 8"/>
</dbReference>
<dbReference type="EMBL" id="CM004394">
    <property type="protein sequence ID" value="OAY44252.1"/>
    <property type="molecule type" value="Genomic_DNA"/>
</dbReference>
<sequence length="278" mass="31679">MAQMLPCYLHIAKGISTESPYTCKGIRFSPVRKISWQKRSVLSNKGCVVQCCSSVSSTSASSAAKQFLVEDRTTFQDREEQLENLVSEHGWRVRRLVNDEYEMREVAQIQAEAFHTPMALFDDLFFQFFKAEVLAGLLYKLRNSPSDRYACLVAEPAADSSKSSRQNLVGIVDVTASRDESVMQHLRGAEEYLYVSGIAVSKTFRRQKVGSVLLKACDVLSNLWGFKYLVLRAYEDDVGARRLYTKAGYRVVSSDPQWMTWIGRKRRVLMIKESNLLR</sequence>
<dbReference type="PANTHER" id="PTHR42919">
    <property type="entry name" value="N-ALPHA-ACETYLTRANSFERASE"/>
    <property type="match status" value="1"/>
</dbReference>
<dbReference type="AlphaFoldDB" id="A0A2C9VG35"/>
<dbReference type="GO" id="GO:0031415">
    <property type="term" value="C:NatA complex"/>
    <property type="evidence" value="ECO:0000318"/>
    <property type="project" value="GO_Central"/>
</dbReference>
<dbReference type="Pfam" id="PF00583">
    <property type="entry name" value="Acetyltransf_1"/>
    <property type="match status" value="1"/>
</dbReference>